<dbReference type="EMBL" id="SHMC01000010">
    <property type="protein sequence ID" value="TAA20326.1"/>
    <property type="molecule type" value="Genomic_DNA"/>
</dbReference>
<comment type="caution">
    <text evidence="1">The sequence shown here is derived from an EMBL/GenBank/DDBJ whole genome shotgun (WGS) entry which is preliminary data.</text>
</comment>
<name>A0A4Q8L4Q1_9GAMM</name>
<evidence type="ECO:0000313" key="2">
    <source>
        <dbReference type="Proteomes" id="UP000292627"/>
    </source>
</evidence>
<dbReference type="Proteomes" id="UP000292627">
    <property type="component" value="Unassembled WGS sequence"/>
</dbReference>
<dbReference type="RefSeq" id="WP_130552893.1">
    <property type="nucleotide sequence ID" value="NZ_SHMC01000010.1"/>
</dbReference>
<dbReference type="AlphaFoldDB" id="A0A4Q8L4Q1"/>
<sequence length="146" mass="15171">MKAKATSPGFWLLIGTIVVGAVYFTASPPASSVGSESQAATHSEAMIKPTYSVNVLGVDCEASAGVVSMARVTISNTGAVIPFAKAYVSFRDKSGARLSSGDSYFSPTKVPTGATATATIYGKDAKTHSCRLERIQDGDGNEVLMR</sequence>
<gene>
    <name evidence="1" type="ORF">EA660_18220</name>
</gene>
<evidence type="ECO:0000313" key="1">
    <source>
        <dbReference type="EMBL" id="TAA20326.1"/>
    </source>
</evidence>
<reference evidence="1 2" key="1">
    <citation type="submission" date="2019-02" db="EMBL/GenBank/DDBJ databases">
        <title>WGS of Pseudoxanthomonas species novum from clinical isolates.</title>
        <authorList>
            <person name="Bernier A.-M."/>
            <person name="Bernard K."/>
            <person name="Vachon A."/>
        </authorList>
    </citation>
    <scope>NUCLEOTIDE SEQUENCE [LARGE SCALE GENOMIC DNA]</scope>
    <source>
        <strain evidence="1 2">NML171200</strain>
    </source>
</reference>
<proteinExistence type="predicted"/>
<protein>
    <submittedName>
        <fullName evidence="1">Uncharacterized protein</fullName>
    </submittedName>
</protein>
<organism evidence="1 2">
    <name type="scientific">Pseudoxanthomonas winnipegensis</name>
    <dbReference type="NCBI Taxonomy" id="2480810"/>
    <lineage>
        <taxon>Bacteria</taxon>
        <taxon>Pseudomonadati</taxon>
        <taxon>Pseudomonadota</taxon>
        <taxon>Gammaproteobacteria</taxon>
        <taxon>Lysobacterales</taxon>
        <taxon>Lysobacteraceae</taxon>
        <taxon>Pseudoxanthomonas</taxon>
    </lineage>
</organism>
<accession>A0A4Q8L4Q1</accession>